<dbReference type="AlphaFoldDB" id="A0A8S1SB93"/>
<dbReference type="Proteomes" id="UP000683925">
    <property type="component" value="Unassembled WGS sequence"/>
</dbReference>
<name>A0A8S1SB93_PAROT</name>
<gene>
    <name evidence="1" type="ORF">POCTA_138.1.T0080028</name>
</gene>
<dbReference type="EMBL" id="CAJJDP010000007">
    <property type="protein sequence ID" value="CAD8136797.1"/>
    <property type="molecule type" value="Genomic_DNA"/>
</dbReference>
<keyword evidence="2" id="KW-1185">Reference proteome</keyword>
<accession>A0A8S1SB93</accession>
<reference evidence="1" key="1">
    <citation type="submission" date="2021-01" db="EMBL/GenBank/DDBJ databases">
        <authorList>
            <consortium name="Genoscope - CEA"/>
            <person name="William W."/>
        </authorList>
    </citation>
    <scope>NUCLEOTIDE SEQUENCE</scope>
</reference>
<organism evidence="1 2">
    <name type="scientific">Paramecium octaurelia</name>
    <dbReference type="NCBI Taxonomy" id="43137"/>
    <lineage>
        <taxon>Eukaryota</taxon>
        <taxon>Sar</taxon>
        <taxon>Alveolata</taxon>
        <taxon>Ciliophora</taxon>
        <taxon>Intramacronucleata</taxon>
        <taxon>Oligohymenophorea</taxon>
        <taxon>Peniculida</taxon>
        <taxon>Parameciidae</taxon>
        <taxon>Paramecium</taxon>
    </lineage>
</organism>
<sequence length="748" mass="89408">MFDCEESGHKQQEVILVCLNMNCKLKRACCLDCIENHSSHKQELKTVKQITQWKEKTIQSYTIYEKQIMQILEIMSQIKTFLNSLNEDFEKSFEEIKNNEFEKQVFNLLKVQQVSSPLNYLISNIETMMEPISEIFSKFDTNLIEACIQAQSAFNNSINQLPTIVPDQNVQYQQIVQKQIQEDNKTLTNNKAQNYLDLLEKTHKLRKENDFDIIQYPLYHIKSILDMQKYKTIILIGTKGSEKQQLINLFLNYYIGVEFSDPYRFEIIDDIDITKETQNCEYQFTKVYYITPLNGKPGIRIIYTEDYNDDLSYDDQSKYSRICEIILRSAQLNQNILIGFVIPQQVQIGMLFMLESILSHFSNSLINNIVFLFPDCVDDYPKQKEILQSKAEVISGITSPIYNMIPTINNSWYLKFNTSILYKENKTKQNQLLWKMGQNSFQLLLQNYLENIIQNDKFFQMWKQQDEILSYFRVNISKWDKNQEKQLNKWSYDLYQPRILDLYQAQEKAEKELREFLELKCQFDQNDLGDRKQYIYLCKDASDITYFVKNFTHAARSVSAQLEKYRKIETPEQMKNNLIYLKNRISDDFLNQFQNWPIYFKLNQILISINPGQQKYYEYLISKENTQKQAGWQNRVKVLNERYNFWIYSVEYFKGSKSPQIEELLNEWANYNFSLDKQSIKIYKAIKWNSCYERNYFQKGFNQQKVTTYDDQLFEHYELQSVYTRLDKDAIDHFNYHIQNCSTIQNAS</sequence>
<protein>
    <submittedName>
        <fullName evidence="1">Uncharacterized protein</fullName>
    </submittedName>
</protein>
<evidence type="ECO:0000313" key="1">
    <source>
        <dbReference type="EMBL" id="CAD8136797.1"/>
    </source>
</evidence>
<evidence type="ECO:0000313" key="2">
    <source>
        <dbReference type="Proteomes" id="UP000683925"/>
    </source>
</evidence>
<proteinExistence type="predicted"/>
<dbReference type="OrthoDB" id="8954335at2759"/>
<comment type="caution">
    <text evidence="1">The sequence shown here is derived from an EMBL/GenBank/DDBJ whole genome shotgun (WGS) entry which is preliminary data.</text>
</comment>